<name>A0A367IYX2_RHIAZ</name>
<keyword evidence="2" id="KW-1185">Reference proteome</keyword>
<evidence type="ECO:0000313" key="1">
    <source>
        <dbReference type="EMBL" id="RCH82895.1"/>
    </source>
</evidence>
<dbReference type="OrthoDB" id="2250755at2759"/>
<protein>
    <submittedName>
        <fullName evidence="1">Uncharacterized protein</fullName>
    </submittedName>
</protein>
<gene>
    <name evidence="1" type="ORF">CU097_001467</name>
</gene>
<dbReference type="Proteomes" id="UP000252139">
    <property type="component" value="Unassembled WGS sequence"/>
</dbReference>
<sequence length="374" mass="42919">MLKMNHGLNDVEQLFIRVSCTRFSSSTEGIEVCRQVYGEQGFKTQHVKVADNNIHIYCSRESGNIHNSKKRPFKEELKLLLYKNNQHDIYWRIQMICPNTDWPQMIKERINQLVQQKMQANEIRETIKSKEFPGIFWDDRSLEGYILKRTRQDQVTERVQKLIMASSRLCSVAATSEEWTSNVERDLYKLISHFTKILGIPVELLESMIDISVDDIYSDIEKTPNRGNKRQDTMEVKMHQSREEHPSIQIVSIPKHALFVKDQSSRSSMMISHSQHHEKIESNTYSNHGMFDLAAAAATTTTTTTTPTVAAVSTSSSSVPVTTVPSVRGYNQPFSSMYDYSFASSMMMRPHMNLMSQMPKRMPHSHSGNGSNSK</sequence>
<comment type="caution">
    <text evidence="1">The sequence shown here is derived from an EMBL/GenBank/DDBJ whole genome shotgun (WGS) entry which is preliminary data.</text>
</comment>
<dbReference type="AlphaFoldDB" id="A0A367IYX2"/>
<dbReference type="STRING" id="86630.A0A367IYX2"/>
<proteinExistence type="predicted"/>
<organism evidence="1 2">
    <name type="scientific">Rhizopus azygosporus</name>
    <name type="common">Rhizopus microsporus var. azygosporus</name>
    <dbReference type="NCBI Taxonomy" id="86630"/>
    <lineage>
        <taxon>Eukaryota</taxon>
        <taxon>Fungi</taxon>
        <taxon>Fungi incertae sedis</taxon>
        <taxon>Mucoromycota</taxon>
        <taxon>Mucoromycotina</taxon>
        <taxon>Mucoromycetes</taxon>
        <taxon>Mucorales</taxon>
        <taxon>Mucorineae</taxon>
        <taxon>Rhizopodaceae</taxon>
        <taxon>Rhizopus</taxon>
    </lineage>
</organism>
<evidence type="ECO:0000313" key="2">
    <source>
        <dbReference type="Proteomes" id="UP000252139"/>
    </source>
</evidence>
<accession>A0A367IYX2</accession>
<dbReference type="EMBL" id="PJQL01002854">
    <property type="protein sequence ID" value="RCH82895.1"/>
    <property type="molecule type" value="Genomic_DNA"/>
</dbReference>
<reference evidence="1 2" key="1">
    <citation type="journal article" date="2018" name="G3 (Bethesda)">
        <title>Phylogenetic and Phylogenomic Definition of Rhizopus Species.</title>
        <authorList>
            <person name="Gryganskyi A.P."/>
            <person name="Golan J."/>
            <person name="Dolatabadi S."/>
            <person name="Mondo S."/>
            <person name="Robb S."/>
            <person name="Idnurm A."/>
            <person name="Muszewska A."/>
            <person name="Steczkiewicz K."/>
            <person name="Masonjones S."/>
            <person name="Liao H.L."/>
            <person name="Gajdeczka M.T."/>
            <person name="Anike F."/>
            <person name="Vuek A."/>
            <person name="Anishchenko I.M."/>
            <person name="Voigt K."/>
            <person name="de Hoog G.S."/>
            <person name="Smith M.E."/>
            <person name="Heitman J."/>
            <person name="Vilgalys R."/>
            <person name="Stajich J.E."/>
        </authorList>
    </citation>
    <scope>NUCLEOTIDE SEQUENCE [LARGE SCALE GENOMIC DNA]</scope>
    <source>
        <strain evidence="1 2">CBS 357.93</strain>
    </source>
</reference>